<dbReference type="FunFam" id="6.10.140.2220:FF:000033">
    <property type="entry name" value="Predicted protein"/>
    <property type="match status" value="1"/>
</dbReference>
<dbReference type="Pfam" id="PF01753">
    <property type="entry name" value="zf-MYND"/>
    <property type="match status" value="1"/>
</dbReference>
<protein>
    <recommendedName>
        <fullName evidence="6">MYND-type domain-containing protein</fullName>
    </recommendedName>
</protein>
<dbReference type="GO" id="GO:0008270">
    <property type="term" value="F:zinc ion binding"/>
    <property type="evidence" value="ECO:0007669"/>
    <property type="project" value="UniProtKB-KW"/>
</dbReference>
<feature type="compositionally biased region" description="Gly residues" evidence="5">
    <location>
        <begin position="335"/>
        <end position="347"/>
    </location>
</feature>
<evidence type="ECO:0000313" key="8">
    <source>
        <dbReference type="Proteomes" id="UP001058974"/>
    </source>
</evidence>
<sequence length="357" mass="39272">MRRPLKQPHKNEENLFEELPDDVVVFILTKLSSTASSSSHFLNILSTCKRFKQLGLHPLVLSKAGSRVLFVHPKKWCDSSHRFLKRCVDAGSVEAFYTLGMIRFYCLQNRKSGLSLIAKAAMMMHAPALYSLAVIQFNGSGGSKHDKDLRAGAALSARASMLGHIDALREFGHCLQDGYGVKQNVTEGRRLLVQANIRELLLVLRAIAADSPSRAGFCQETLRSLKNMAVPMISNNDENGYNVTVPEVHPVNWFLRQWFESGRGILEEGLRLCSHIGCGRVEMRPHEFRRCSVCGTVNYCSRGCQSLDWKLRHKMECSPLEGGWFEENNGGGGGVGPLVGGGGGGGVNENNGNDVAV</sequence>
<dbReference type="PANTHER" id="PTHR46758">
    <property type="entry name" value="MYND DOMAIN-CONTAINING"/>
    <property type="match status" value="1"/>
</dbReference>
<dbReference type="SUPFAM" id="SSF144232">
    <property type="entry name" value="HIT/MYND zinc finger-like"/>
    <property type="match status" value="1"/>
</dbReference>
<dbReference type="Gramene" id="Psat5g051600.1">
    <property type="protein sequence ID" value="Psat5g051600.1.cds"/>
    <property type="gene ID" value="Psat5g051600"/>
</dbReference>
<evidence type="ECO:0000256" key="3">
    <source>
        <dbReference type="ARBA" id="ARBA00022833"/>
    </source>
</evidence>
<dbReference type="InterPro" id="IPR002893">
    <property type="entry name" value="Znf_MYND"/>
</dbReference>
<dbReference type="AlphaFoldDB" id="A0A9D5AB03"/>
<dbReference type="InterPro" id="IPR044508">
    <property type="entry name" value="At5g50450/At1g67340-like"/>
</dbReference>
<dbReference type="Gramene" id="Psat05G0169500-T1">
    <property type="protein sequence ID" value="KAI5404632.1"/>
    <property type="gene ID" value="KIW84_051695"/>
</dbReference>
<evidence type="ECO:0000256" key="2">
    <source>
        <dbReference type="ARBA" id="ARBA00022771"/>
    </source>
</evidence>
<keyword evidence="1" id="KW-0479">Metal-binding</keyword>
<dbReference type="OrthoDB" id="265717at2759"/>
<evidence type="ECO:0000313" key="7">
    <source>
        <dbReference type="EMBL" id="KAI5404632.1"/>
    </source>
</evidence>
<feature type="domain" description="MYND-type" evidence="6">
    <location>
        <begin position="275"/>
        <end position="317"/>
    </location>
</feature>
<gene>
    <name evidence="7" type="ORF">KIW84_051695</name>
</gene>
<dbReference type="Gramene" id="PSAT_LOCUS23523_t1">
    <property type="protein sequence ID" value="CAL5204528.1"/>
    <property type="gene ID" value="PSAT_LOCUS23523"/>
</dbReference>
<evidence type="ECO:0000259" key="6">
    <source>
        <dbReference type="PROSITE" id="PS50865"/>
    </source>
</evidence>
<reference evidence="7 8" key="1">
    <citation type="journal article" date="2022" name="Nat. Genet.">
        <title>Improved pea reference genome and pan-genome highlight genomic features and evolutionary characteristics.</title>
        <authorList>
            <person name="Yang T."/>
            <person name="Liu R."/>
            <person name="Luo Y."/>
            <person name="Hu S."/>
            <person name="Wang D."/>
            <person name="Wang C."/>
            <person name="Pandey M.K."/>
            <person name="Ge S."/>
            <person name="Xu Q."/>
            <person name="Li N."/>
            <person name="Li G."/>
            <person name="Huang Y."/>
            <person name="Saxena R.K."/>
            <person name="Ji Y."/>
            <person name="Li M."/>
            <person name="Yan X."/>
            <person name="He Y."/>
            <person name="Liu Y."/>
            <person name="Wang X."/>
            <person name="Xiang C."/>
            <person name="Varshney R.K."/>
            <person name="Ding H."/>
            <person name="Gao S."/>
            <person name="Zong X."/>
        </authorList>
    </citation>
    <scope>NUCLEOTIDE SEQUENCE [LARGE SCALE GENOMIC DNA]</scope>
    <source>
        <strain evidence="7 8">cv. Zhongwan 6</strain>
    </source>
</reference>
<dbReference type="PROSITE" id="PS50865">
    <property type="entry name" value="ZF_MYND_2"/>
    <property type="match status" value="1"/>
</dbReference>
<dbReference type="InterPro" id="IPR011990">
    <property type="entry name" value="TPR-like_helical_dom_sf"/>
</dbReference>
<keyword evidence="8" id="KW-1185">Reference proteome</keyword>
<dbReference type="Proteomes" id="UP001058974">
    <property type="component" value="Chromosome 5"/>
</dbReference>
<keyword evidence="2 4" id="KW-0863">Zinc-finger</keyword>
<evidence type="ECO:0000256" key="5">
    <source>
        <dbReference type="SAM" id="MobiDB-lite"/>
    </source>
</evidence>
<proteinExistence type="predicted"/>
<dbReference type="Pfam" id="PF23310">
    <property type="entry name" value="TPR_27"/>
    <property type="match status" value="1"/>
</dbReference>
<feature type="compositionally biased region" description="Low complexity" evidence="5">
    <location>
        <begin position="348"/>
        <end position="357"/>
    </location>
</feature>
<dbReference type="PANTHER" id="PTHR46758:SF9">
    <property type="entry name" value="MYND-TYPE DOMAIN-CONTAINING PROTEIN"/>
    <property type="match status" value="1"/>
</dbReference>
<feature type="region of interest" description="Disordered" evidence="5">
    <location>
        <begin position="335"/>
        <end position="357"/>
    </location>
</feature>
<accession>A0A9D5AB03</accession>
<evidence type="ECO:0000256" key="1">
    <source>
        <dbReference type="ARBA" id="ARBA00022723"/>
    </source>
</evidence>
<organism evidence="7 8">
    <name type="scientific">Pisum sativum</name>
    <name type="common">Garden pea</name>
    <name type="synonym">Lathyrus oleraceus</name>
    <dbReference type="NCBI Taxonomy" id="3888"/>
    <lineage>
        <taxon>Eukaryota</taxon>
        <taxon>Viridiplantae</taxon>
        <taxon>Streptophyta</taxon>
        <taxon>Embryophyta</taxon>
        <taxon>Tracheophyta</taxon>
        <taxon>Spermatophyta</taxon>
        <taxon>Magnoliopsida</taxon>
        <taxon>eudicotyledons</taxon>
        <taxon>Gunneridae</taxon>
        <taxon>Pentapetalae</taxon>
        <taxon>rosids</taxon>
        <taxon>fabids</taxon>
        <taxon>Fabales</taxon>
        <taxon>Fabaceae</taxon>
        <taxon>Papilionoideae</taxon>
        <taxon>50 kb inversion clade</taxon>
        <taxon>NPAAA clade</taxon>
        <taxon>Hologalegina</taxon>
        <taxon>IRL clade</taxon>
        <taxon>Fabeae</taxon>
        <taxon>Lathyrus</taxon>
    </lineage>
</organism>
<dbReference type="EMBL" id="JAMSHJ010000005">
    <property type="protein sequence ID" value="KAI5404632.1"/>
    <property type="molecule type" value="Genomic_DNA"/>
</dbReference>
<keyword evidence="3" id="KW-0862">Zinc</keyword>
<comment type="caution">
    <text evidence="7">The sequence shown here is derived from an EMBL/GenBank/DDBJ whole genome shotgun (WGS) entry which is preliminary data.</text>
</comment>
<evidence type="ECO:0000256" key="4">
    <source>
        <dbReference type="PROSITE-ProRule" id="PRU00134"/>
    </source>
</evidence>
<dbReference type="InterPro" id="IPR057136">
    <property type="entry name" value="At2g35280_TPR_dom"/>
</dbReference>
<name>A0A9D5AB03_PEA</name>
<dbReference type="SUPFAM" id="SSF81901">
    <property type="entry name" value="HCP-like"/>
    <property type="match status" value="1"/>
</dbReference>
<dbReference type="Gene3D" id="1.25.40.10">
    <property type="entry name" value="Tetratricopeptide repeat domain"/>
    <property type="match status" value="1"/>
</dbReference>
<dbReference type="Gene3D" id="6.10.140.2220">
    <property type="match status" value="1"/>
</dbReference>